<feature type="domain" description="Putative auto-transporter adhesin head GIN" evidence="2">
    <location>
        <begin position="39"/>
        <end position="155"/>
    </location>
</feature>
<reference evidence="4" key="1">
    <citation type="submission" date="2016-11" db="EMBL/GenBank/DDBJ databases">
        <authorList>
            <person name="Varghese N."/>
            <person name="Submissions S."/>
        </authorList>
    </citation>
    <scope>NUCLEOTIDE SEQUENCE [LARGE SCALE GENOMIC DNA]</scope>
    <source>
        <strain evidence="4">DSM 19858</strain>
    </source>
</reference>
<dbReference type="Gene3D" id="2.160.20.120">
    <property type="match status" value="1"/>
</dbReference>
<sequence>MRYLVLGMALALCLQASAQRKPKIKGNKNVMDYQVDLPPFNAIELKDDLEIRLQDGAREGYAVTADDNLIDVLKFSVEDSTLVISAYYKITRKKKLDITVYYNYLEAITLYDGRVVMEGTINSDELYVNTYDSAKLQLNADAQIVNINMEGNSSGEFNLDAGETNLVLKDRIDVKIYSVSDVSSVKMYKNASVKMEGTTDELHLNLFESSSFKGEKLEGNRVYLNLQDGSKAYVNAQEELELSSKGSSETHLYGSPAITIHGFGDTSKLLKEK</sequence>
<organism evidence="3 4">
    <name type="scientific">Pseudozobellia thermophila</name>
    <dbReference type="NCBI Taxonomy" id="192903"/>
    <lineage>
        <taxon>Bacteria</taxon>
        <taxon>Pseudomonadati</taxon>
        <taxon>Bacteroidota</taxon>
        <taxon>Flavobacteriia</taxon>
        <taxon>Flavobacteriales</taxon>
        <taxon>Flavobacteriaceae</taxon>
        <taxon>Pseudozobellia</taxon>
    </lineage>
</organism>
<accession>A0A1M6KJD5</accession>
<dbReference type="EMBL" id="FQYU01000006">
    <property type="protein sequence ID" value="SHJ58950.1"/>
    <property type="molecule type" value="Genomic_DNA"/>
</dbReference>
<evidence type="ECO:0000313" key="4">
    <source>
        <dbReference type="Proteomes" id="UP000184543"/>
    </source>
</evidence>
<dbReference type="Proteomes" id="UP000184543">
    <property type="component" value="Unassembled WGS sequence"/>
</dbReference>
<keyword evidence="4" id="KW-1185">Reference proteome</keyword>
<gene>
    <name evidence="3" type="ORF">SAMN04488513_10684</name>
</gene>
<evidence type="ECO:0000313" key="3">
    <source>
        <dbReference type="EMBL" id="SHJ58950.1"/>
    </source>
</evidence>
<protein>
    <submittedName>
        <fullName evidence="3">Putative auto-transporter adhesin, head GIN domain</fullName>
    </submittedName>
</protein>
<dbReference type="STRING" id="192903.SAMN04488513_10684"/>
<keyword evidence="1" id="KW-0732">Signal</keyword>
<feature type="chain" id="PRO_5013019921" evidence="1">
    <location>
        <begin position="19"/>
        <end position="273"/>
    </location>
</feature>
<dbReference type="AlphaFoldDB" id="A0A1M6KJD5"/>
<proteinExistence type="predicted"/>
<feature type="signal peptide" evidence="1">
    <location>
        <begin position="1"/>
        <end position="18"/>
    </location>
</feature>
<evidence type="ECO:0000259" key="2">
    <source>
        <dbReference type="Pfam" id="PF10988"/>
    </source>
</evidence>
<dbReference type="Pfam" id="PF10988">
    <property type="entry name" value="DUF2807"/>
    <property type="match status" value="2"/>
</dbReference>
<feature type="domain" description="Putative auto-transporter adhesin head GIN" evidence="2">
    <location>
        <begin position="163"/>
        <end position="256"/>
    </location>
</feature>
<evidence type="ECO:0000256" key="1">
    <source>
        <dbReference type="SAM" id="SignalP"/>
    </source>
</evidence>
<dbReference type="InterPro" id="IPR021255">
    <property type="entry name" value="DUF2807"/>
</dbReference>
<name>A0A1M6KJD5_9FLAO</name>